<gene>
    <name evidence="2" type="ORF">ABEU19_000876</name>
</gene>
<keyword evidence="1" id="KW-0472">Membrane</keyword>
<proteinExistence type="predicted"/>
<evidence type="ECO:0000256" key="1">
    <source>
        <dbReference type="SAM" id="Phobius"/>
    </source>
</evidence>
<protein>
    <recommendedName>
        <fullName evidence="4">Oligosaccharide repeat unit polymerase</fullName>
    </recommendedName>
</protein>
<keyword evidence="1" id="KW-1133">Transmembrane helix</keyword>
<feature type="transmembrane region" description="Helical" evidence="1">
    <location>
        <begin position="112"/>
        <end position="131"/>
    </location>
</feature>
<feature type="transmembrane region" description="Helical" evidence="1">
    <location>
        <begin position="225"/>
        <end position="242"/>
    </location>
</feature>
<feature type="transmembrane region" description="Helical" evidence="1">
    <location>
        <begin position="178"/>
        <end position="197"/>
    </location>
</feature>
<sequence length="461" mass="49631">MISVELFLVIAALGTIVVAAAFIRGVARVFLIAQAAYWTLSYVARPLVLLSVDPRPQYADNIADPRLAGMGYDHGIAMVLQPVAFGLWVYALAALAYAVWDRKHRNRTPAPATTADFIPTLATIYALGLVARAASYLTGSAGSAGEIQSSNAIMGFVAQLATVGAIGLIIFLRPADRWVTIAILGALLTVELMWTVAVESKTPILGAALALAVRFAKYGWTRLRVVSIVVIAIVGISAFGWLQSIKQPDYASAQALITDSSYPPSVQPYLSVLRRFDLLEAATDAYYMSTRTWLTPLEVAQHSLQSLVPAQLLGTEKLQSGTAWATEVRGSSVNMTRVSVSLADGNINEGFVIAGYPGVAVGVLFTFGLLLLGVRALQSRHLAVVTLGLAITASPILFERGILGSMEVLGKSLQLVVLIWIIDMTVREYRRRTDPMAEKQPAPKRLGAVAEVRKEGEEAWH</sequence>
<evidence type="ECO:0000313" key="2">
    <source>
        <dbReference type="EMBL" id="MFM1727416.1"/>
    </source>
</evidence>
<feature type="transmembrane region" description="Helical" evidence="1">
    <location>
        <begin position="404"/>
        <end position="422"/>
    </location>
</feature>
<name>A0ABW9FPG0_9NOCA</name>
<evidence type="ECO:0000313" key="3">
    <source>
        <dbReference type="Proteomes" id="UP001629744"/>
    </source>
</evidence>
<dbReference type="RefSeq" id="WP_408586000.1">
    <property type="nucleotide sequence ID" value="NZ_JBDLNU010000001.1"/>
</dbReference>
<dbReference type="Proteomes" id="UP001629744">
    <property type="component" value="Unassembled WGS sequence"/>
</dbReference>
<reference evidence="2 3" key="1">
    <citation type="submission" date="2023-11" db="EMBL/GenBank/DDBJ databases">
        <authorList>
            <person name="Val-Calvo J."/>
            <person name="Scortti M."/>
            <person name="Vazquez-Boland J."/>
        </authorList>
    </citation>
    <scope>NUCLEOTIDE SEQUENCE [LARGE SCALE GENOMIC DNA]</scope>
    <source>
        <strain evidence="2 3">DSM 46662</strain>
    </source>
</reference>
<feature type="transmembrane region" description="Helical" evidence="1">
    <location>
        <begin position="381"/>
        <end position="398"/>
    </location>
</feature>
<organism evidence="2 3">
    <name type="scientific">Prescottella soli</name>
    <dbReference type="NCBI Taxonomy" id="1543852"/>
    <lineage>
        <taxon>Bacteria</taxon>
        <taxon>Bacillati</taxon>
        <taxon>Actinomycetota</taxon>
        <taxon>Actinomycetes</taxon>
        <taxon>Mycobacteriales</taxon>
        <taxon>Nocardiaceae</taxon>
        <taxon>Prescottella</taxon>
    </lineage>
</organism>
<accession>A0ABW9FPG0</accession>
<comment type="caution">
    <text evidence="2">The sequence shown here is derived from an EMBL/GenBank/DDBJ whole genome shotgun (WGS) entry which is preliminary data.</text>
</comment>
<keyword evidence="3" id="KW-1185">Reference proteome</keyword>
<keyword evidence="1" id="KW-0812">Transmembrane</keyword>
<evidence type="ECO:0008006" key="4">
    <source>
        <dbReference type="Google" id="ProtNLM"/>
    </source>
</evidence>
<feature type="transmembrane region" description="Helical" evidence="1">
    <location>
        <begin position="6"/>
        <end position="23"/>
    </location>
</feature>
<feature type="transmembrane region" description="Helical" evidence="1">
    <location>
        <begin position="351"/>
        <end position="374"/>
    </location>
</feature>
<dbReference type="EMBL" id="JBDLNU010000001">
    <property type="protein sequence ID" value="MFM1727416.1"/>
    <property type="molecule type" value="Genomic_DNA"/>
</dbReference>
<feature type="transmembrane region" description="Helical" evidence="1">
    <location>
        <begin position="151"/>
        <end position="171"/>
    </location>
</feature>
<feature type="transmembrane region" description="Helical" evidence="1">
    <location>
        <begin position="76"/>
        <end position="100"/>
    </location>
</feature>
<feature type="transmembrane region" description="Helical" evidence="1">
    <location>
        <begin position="203"/>
        <end position="220"/>
    </location>
</feature>